<keyword evidence="2" id="KW-0539">Nucleus</keyword>
<organism evidence="4 5">
    <name type="scientific">Aureobasidium namibiae CBS 147.97</name>
    <dbReference type="NCBI Taxonomy" id="1043004"/>
    <lineage>
        <taxon>Eukaryota</taxon>
        <taxon>Fungi</taxon>
        <taxon>Dikarya</taxon>
        <taxon>Ascomycota</taxon>
        <taxon>Pezizomycotina</taxon>
        <taxon>Dothideomycetes</taxon>
        <taxon>Dothideomycetidae</taxon>
        <taxon>Dothideales</taxon>
        <taxon>Saccotheciaceae</taxon>
        <taxon>Aureobasidium</taxon>
    </lineage>
</organism>
<name>A0A074X1G0_9PEZI</name>
<keyword evidence="5" id="KW-1185">Reference proteome</keyword>
<dbReference type="HOGENOM" id="CLU_008719_1_0_1"/>
<evidence type="ECO:0008006" key="6">
    <source>
        <dbReference type="Google" id="ProtNLM"/>
    </source>
</evidence>
<evidence type="ECO:0000256" key="3">
    <source>
        <dbReference type="SAM" id="MobiDB-lite"/>
    </source>
</evidence>
<feature type="non-terminal residue" evidence="4">
    <location>
        <position position="1"/>
    </location>
</feature>
<evidence type="ECO:0000256" key="2">
    <source>
        <dbReference type="ARBA" id="ARBA00023242"/>
    </source>
</evidence>
<gene>
    <name evidence="4" type="ORF">M436DRAFT_58386</name>
</gene>
<evidence type="ECO:0000256" key="1">
    <source>
        <dbReference type="ARBA" id="ARBA00004123"/>
    </source>
</evidence>
<protein>
    <recommendedName>
        <fullName evidence="6">Transcription factor domain-containing protein</fullName>
    </recommendedName>
</protein>
<dbReference type="GO" id="GO:0003700">
    <property type="term" value="F:DNA-binding transcription factor activity"/>
    <property type="evidence" value="ECO:0007669"/>
    <property type="project" value="TreeGrafter"/>
</dbReference>
<dbReference type="InterPro" id="IPR021858">
    <property type="entry name" value="Fun_TF"/>
</dbReference>
<dbReference type="PANTHER" id="PTHR37534:SF2">
    <property type="entry name" value="N-ACETYLTRANSFERASE DOMAIN-CONTAINING PROTEIN"/>
    <property type="match status" value="1"/>
</dbReference>
<reference evidence="4 5" key="1">
    <citation type="journal article" date="2014" name="BMC Genomics">
        <title>Genome sequencing of four Aureobasidium pullulans varieties: biotechnological potential, stress tolerance, and description of new species.</title>
        <authorList>
            <person name="Gostin Ar C."/>
            <person name="Ohm R.A."/>
            <person name="Kogej T."/>
            <person name="Sonjak S."/>
            <person name="Turk M."/>
            <person name="Zajc J."/>
            <person name="Zalar P."/>
            <person name="Grube M."/>
            <person name="Sun H."/>
            <person name="Han J."/>
            <person name="Sharma A."/>
            <person name="Chiniquy J."/>
            <person name="Ngan C.Y."/>
            <person name="Lipzen A."/>
            <person name="Barry K."/>
            <person name="Grigoriev I.V."/>
            <person name="Gunde-Cimerman N."/>
        </authorList>
    </citation>
    <scope>NUCLEOTIDE SEQUENCE [LARGE SCALE GENOMIC DNA]</scope>
    <source>
        <strain evidence="4 5">CBS 147.97</strain>
    </source>
</reference>
<dbReference type="EMBL" id="KL584729">
    <property type="protein sequence ID" value="KEQ68476.1"/>
    <property type="molecule type" value="Genomic_DNA"/>
</dbReference>
<proteinExistence type="predicted"/>
<dbReference type="AlphaFoldDB" id="A0A074X1G0"/>
<dbReference type="GO" id="GO:0000976">
    <property type="term" value="F:transcription cis-regulatory region binding"/>
    <property type="evidence" value="ECO:0007669"/>
    <property type="project" value="TreeGrafter"/>
</dbReference>
<dbReference type="Proteomes" id="UP000027730">
    <property type="component" value="Unassembled WGS sequence"/>
</dbReference>
<dbReference type="PANTHER" id="PTHR37534">
    <property type="entry name" value="TRANSCRIPTIONAL ACTIVATOR PROTEIN UGA3"/>
    <property type="match status" value="1"/>
</dbReference>
<evidence type="ECO:0000313" key="4">
    <source>
        <dbReference type="EMBL" id="KEQ68476.1"/>
    </source>
</evidence>
<comment type="subcellular location">
    <subcellularLocation>
        <location evidence="1">Nucleus</location>
    </subcellularLocation>
</comment>
<sequence length="402" mass="45306">LSPHNFRNFGSPRDPSTGRVTEISPEAAFSLPTTPTLSPHEARLMQHFIEHLAPSIDVVCRDSIFGRLVPRMAFLSPILLTSIFACASKHMSKTIGMTDPTPETYFQETLDHLIPVLNEPDALIEDYILAAVVILRVMEEMDISLSGYDQQSHLPALHALISAQERIATRGGLRQAAWWVGFRQEMVVAFINQRPIVPVLEHCNLDRSFSAADDCTWTNRIIVHCADVINHCFQNGSLNQTAYQALNDYGEAWMAHKPRSFNPIFQSQPSGVKGNLFTKTWYTGDAIAKGIQHYHLSKILLVAHDPNIPRLGLQRKAFEQTVDEQLRFHARTLCGIAQGGCKTAAIWVTSCMGISWCGDRFTSRIEQEELLEILKYTDRVHARHTLSTQKHLIQAWDWPADT</sequence>
<dbReference type="Pfam" id="PF11951">
    <property type="entry name" value="Fungal_trans_2"/>
    <property type="match status" value="1"/>
</dbReference>
<dbReference type="STRING" id="1043004.A0A074X1G0"/>
<dbReference type="GeneID" id="25412648"/>
<dbReference type="GO" id="GO:0045944">
    <property type="term" value="P:positive regulation of transcription by RNA polymerase II"/>
    <property type="evidence" value="ECO:0007669"/>
    <property type="project" value="TreeGrafter"/>
</dbReference>
<feature type="region of interest" description="Disordered" evidence="3">
    <location>
        <begin position="1"/>
        <end position="20"/>
    </location>
</feature>
<accession>A0A074X1G0</accession>
<evidence type="ECO:0000313" key="5">
    <source>
        <dbReference type="Proteomes" id="UP000027730"/>
    </source>
</evidence>
<dbReference type="RefSeq" id="XP_013422660.1">
    <property type="nucleotide sequence ID" value="XM_013567206.1"/>
</dbReference>
<dbReference type="OrthoDB" id="407832at2759"/>
<dbReference type="GO" id="GO:0005634">
    <property type="term" value="C:nucleus"/>
    <property type="evidence" value="ECO:0007669"/>
    <property type="project" value="UniProtKB-SubCell"/>
</dbReference>